<dbReference type="Proteomes" id="UP000002316">
    <property type="component" value="Chromosome 9"/>
</dbReference>
<sequence length="995" mass="109891">MASAPRLGRKGGKITASPIIPTHALTPGSSTSPVSLHTPGEGTTIIGDPNAAHPFGSDMLTVTKKQTSAEANVLQFDVGAIQLLGKGVVVGRAKQARTRTYQPQSDATEVKQRLHGVFSARRSKVPHRAASAGLDALQESEVVATRKSQDTLSLVAALLSADRMANILVVVSKYYELSHVRSSVEAILREEGEDTQSVGVLFGQTFEGSKSTRAWVMTADMALLYMTQLGSPAPFTHVVVPCCVDTTSSLSCFLKMLGGWMMSNTPRSQSVRLVVTTDCSNDGHVARTIGVPRVKILDDKVIRLHEFSYNEVCALLGKQTMEMDKDAAGKFPSPPKRLVHYTADVAAELVRYVVTHTPTAQIFSIFTADVREVLTALQGAKIEDCTVYSTLKSAADKVETKHRVHVINHVSHALDTENEFTMVLDMGTIRRSSVQHKSESFIAASTTEWESKAEQAERKSILGENTTCCYFALFQDDVGASFQDEAQFLPDIFNVENAFVQCARLNLSVCEVGRLLPSVPRDVVDQVMQKVAEKCMISTPDSLDITFLGEIKSRLPVEIDVAYLIMGGCSLGLGEATLVVSAVIALPFRSTAPPTYTVNRWTEATQESRKRCAGDIALSSDLLADAFVFLEWLRLRTTSAATAAFLEAFLVQEFKFEKIEGLMNHMRDQLMNYAFLDRLDDVDTVNKVAESLRENASTMLMLLSMALSRRAAFIRDAGHINEKDRHASMVFVRTSKQLVVHPFIPSGTRWETGGIVIPVILKNSTTILGGMFSLVDTSLFFASLLLLYPQIEYSRPVTTERGRVVYFGVACNWQMKRFVVSIDDATQILDFRENINTAIGCMRALRMLPHPISKTRFAIALKEHDRFFDMERLHRETQRRLHSLAAALNVQEHQGSFETFAKHYTAPKEIIPFNDVAATDVLLLRRFADGTLWDEQRPSPQSAPAIGSSPQKSAVLTPFDTAIPAPYDDDDDDVQIIQNSYFMLHGPLIEDDDDD</sequence>
<dbReference type="GeneID" id="23860777"/>
<name>C9ZZ06_TRYB9</name>
<dbReference type="KEGG" id="tbg:TbgDal_IX7310"/>
<proteinExistence type="predicted"/>
<gene>
    <name evidence="2" type="ORF">TbgDal_IX7310</name>
</gene>
<feature type="region of interest" description="Disordered" evidence="1">
    <location>
        <begin position="1"/>
        <end position="43"/>
    </location>
</feature>
<evidence type="ECO:0000313" key="2">
    <source>
        <dbReference type="EMBL" id="CBH14655.1"/>
    </source>
</evidence>
<dbReference type="EMBL" id="FN554972">
    <property type="protein sequence ID" value="CBH14655.1"/>
    <property type="molecule type" value="Genomic_DNA"/>
</dbReference>
<dbReference type="OrthoDB" id="278017at2759"/>
<dbReference type="AlphaFoldDB" id="C9ZZ06"/>
<reference evidence="3" key="1">
    <citation type="journal article" date="2010" name="PLoS Negl. Trop. Dis.">
        <title>The genome sequence of Trypanosoma brucei gambiense, causative agent of chronic human african trypanosomiasis.</title>
        <authorList>
            <person name="Jackson A.P."/>
            <person name="Sanders M."/>
            <person name="Berry A."/>
            <person name="McQuillan J."/>
            <person name="Aslett M.A."/>
            <person name="Quail M.A."/>
            <person name="Chukualim B."/>
            <person name="Capewell P."/>
            <person name="MacLeod A."/>
            <person name="Melville S.E."/>
            <person name="Gibson W."/>
            <person name="Barry J.D."/>
            <person name="Berriman M."/>
            <person name="Hertz-Fowler C."/>
        </authorList>
    </citation>
    <scope>NUCLEOTIDE SEQUENCE [LARGE SCALE GENOMIC DNA]</scope>
    <source>
        <strain evidence="3">MHOM/CI/86/DAL972</strain>
    </source>
</reference>
<organism evidence="2 3">
    <name type="scientific">Trypanosoma brucei gambiense (strain MHOM/CI/86/DAL972)</name>
    <dbReference type="NCBI Taxonomy" id="679716"/>
    <lineage>
        <taxon>Eukaryota</taxon>
        <taxon>Discoba</taxon>
        <taxon>Euglenozoa</taxon>
        <taxon>Kinetoplastea</taxon>
        <taxon>Metakinetoplastina</taxon>
        <taxon>Trypanosomatida</taxon>
        <taxon>Trypanosomatidae</taxon>
        <taxon>Trypanosoma</taxon>
    </lineage>
</organism>
<evidence type="ECO:0000256" key="1">
    <source>
        <dbReference type="SAM" id="MobiDB-lite"/>
    </source>
</evidence>
<dbReference type="RefSeq" id="XP_011776921.1">
    <property type="nucleotide sequence ID" value="XM_011778619.1"/>
</dbReference>
<accession>C9ZZ06</accession>
<dbReference type="VEuPathDB" id="TriTrypDB:Tbg972.9.7310"/>
<evidence type="ECO:0000313" key="3">
    <source>
        <dbReference type="Proteomes" id="UP000002316"/>
    </source>
</evidence>
<protein>
    <submittedName>
        <fullName evidence="2">Uncharacterized protein</fullName>
    </submittedName>
</protein>